<evidence type="ECO:0000256" key="1">
    <source>
        <dbReference type="ARBA" id="ARBA00006484"/>
    </source>
</evidence>
<evidence type="ECO:0000313" key="6">
    <source>
        <dbReference type="Proteomes" id="UP000054558"/>
    </source>
</evidence>
<dbReference type="OrthoDB" id="294295at2759"/>
<dbReference type="AlphaFoldDB" id="A0A1Y1HQ12"/>
<evidence type="ECO:0000313" key="5">
    <source>
        <dbReference type="EMBL" id="GAQ79289.1"/>
    </source>
</evidence>
<accession>A0A1Y1HQ12</accession>
<reference evidence="5 6" key="1">
    <citation type="journal article" date="2014" name="Nat. Commun.">
        <title>Klebsormidium flaccidum genome reveals primary factors for plant terrestrial adaptation.</title>
        <authorList>
            <person name="Hori K."/>
            <person name="Maruyama F."/>
            <person name="Fujisawa T."/>
            <person name="Togashi T."/>
            <person name="Yamamoto N."/>
            <person name="Seo M."/>
            <person name="Sato S."/>
            <person name="Yamada T."/>
            <person name="Mori H."/>
            <person name="Tajima N."/>
            <person name="Moriyama T."/>
            <person name="Ikeuchi M."/>
            <person name="Watanabe M."/>
            <person name="Wada H."/>
            <person name="Kobayashi K."/>
            <person name="Saito M."/>
            <person name="Masuda T."/>
            <person name="Sasaki-Sekimoto Y."/>
            <person name="Mashiguchi K."/>
            <person name="Awai K."/>
            <person name="Shimojima M."/>
            <person name="Masuda S."/>
            <person name="Iwai M."/>
            <person name="Nobusawa T."/>
            <person name="Narise T."/>
            <person name="Kondo S."/>
            <person name="Saito H."/>
            <person name="Sato R."/>
            <person name="Murakawa M."/>
            <person name="Ihara Y."/>
            <person name="Oshima-Yamada Y."/>
            <person name="Ohtaka K."/>
            <person name="Satoh M."/>
            <person name="Sonobe K."/>
            <person name="Ishii M."/>
            <person name="Ohtani R."/>
            <person name="Kanamori-Sato M."/>
            <person name="Honoki R."/>
            <person name="Miyazaki D."/>
            <person name="Mochizuki H."/>
            <person name="Umetsu J."/>
            <person name="Higashi K."/>
            <person name="Shibata D."/>
            <person name="Kamiya Y."/>
            <person name="Sato N."/>
            <person name="Nakamura Y."/>
            <person name="Tabata S."/>
            <person name="Ida S."/>
            <person name="Kurokawa K."/>
            <person name="Ohta H."/>
        </authorList>
    </citation>
    <scope>NUCLEOTIDE SEQUENCE [LARGE SCALE GENOMIC DNA]</scope>
    <source>
        <strain evidence="5 6">NIES-2285</strain>
    </source>
</reference>
<dbReference type="SUPFAM" id="SSF51735">
    <property type="entry name" value="NAD(P)-binding Rossmann-fold domains"/>
    <property type="match status" value="1"/>
</dbReference>
<dbReference type="GO" id="GO:0006629">
    <property type="term" value="P:lipid metabolic process"/>
    <property type="evidence" value="ECO:0007669"/>
    <property type="project" value="UniProtKB-KW"/>
</dbReference>
<dbReference type="EMBL" id="DF236976">
    <property type="protein sequence ID" value="GAQ79289.1"/>
    <property type="molecule type" value="Genomic_DNA"/>
</dbReference>
<dbReference type="GO" id="GO:0016491">
    <property type="term" value="F:oxidoreductase activity"/>
    <property type="evidence" value="ECO:0007669"/>
    <property type="project" value="UniProtKB-KW"/>
</dbReference>
<dbReference type="STRING" id="105231.A0A1Y1HQ12"/>
<dbReference type="FunFam" id="3.40.50.720:FF:000084">
    <property type="entry name" value="Short-chain dehydrogenase reductase"/>
    <property type="match status" value="1"/>
</dbReference>
<gene>
    <name evidence="5" type="ORF">KFL_000270490</name>
</gene>
<dbReference type="OMA" id="MTLYPSQ"/>
<keyword evidence="6" id="KW-1185">Reference proteome</keyword>
<evidence type="ECO:0000256" key="4">
    <source>
        <dbReference type="ARBA" id="ARBA00023098"/>
    </source>
</evidence>
<dbReference type="InterPro" id="IPR036291">
    <property type="entry name" value="NAD(P)-bd_dom_sf"/>
</dbReference>
<dbReference type="PANTHER" id="PTHR43180:SF28">
    <property type="entry name" value="NAD(P)-BINDING ROSSMANN-FOLD SUPERFAMILY PROTEIN"/>
    <property type="match status" value="1"/>
</dbReference>
<dbReference type="Pfam" id="PF13561">
    <property type="entry name" value="adh_short_C2"/>
    <property type="match status" value="1"/>
</dbReference>
<dbReference type="PRINTS" id="PR00080">
    <property type="entry name" value="SDRFAMILY"/>
</dbReference>
<organism evidence="5 6">
    <name type="scientific">Klebsormidium nitens</name>
    <name type="common">Green alga</name>
    <name type="synonym">Ulothrix nitens</name>
    <dbReference type="NCBI Taxonomy" id="105231"/>
    <lineage>
        <taxon>Eukaryota</taxon>
        <taxon>Viridiplantae</taxon>
        <taxon>Streptophyta</taxon>
        <taxon>Klebsormidiophyceae</taxon>
        <taxon>Klebsormidiales</taxon>
        <taxon>Klebsormidiaceae</taxon>
        <taxon>Klebsormidium</taxon>
    </lineage>
</organism>
<name>A0A1Y1HQ12_KLENI</name>
<dbReference type="PANTHER" id="PTHR43180">
    <property type="entry name" value="3-OXOACYL-(ACYL-CARRIER-PROTEIN) REDUCTASE (AFU_ORTHOLOGUE AFUA_6G11210)"/>
    <property type="match status" value="1"/>
</dbReference>
<proteinExistence type="inferred from homology"/>
<sequence>MTTPQRLKGLACVITGGASGIERSTAKNFVEHGAEVIIADRQVELGEAVAKELGPAVTFVRCDVTKEADVAAAVDAAIARHGRLDVMFNNAGVIGERGPIDQARAEDFDASLGVNLRSVFLGIKHAARVMKERGTGCILNTASVVAVTGGRGPHGYAAAKAGVVGLTQSTARELRAHNVRVNCILPGAVVTPLTRSLRPETHANKTDEQVGQFLVDRGMGFGGRHITPDDIANLAVFLASPDSCFITGQGIVTDGGMIDLYKDSWDMCFGTREEVAREAGC</sequence>
<protein>
    <submittedName>
        <fullName evidence="5">NAD(P)-binding Rossmann-fold superfamily protein</fullName>
    </submittedName>
</protein>
<keyword evidence="4" id="KW-0443">Lipid metabolism</keyword>
<keyword evidence="3" id="KW-0520">NAD</keyword>
<comment type="similarity">
    <text evidence="1">Belongs to the short-chain dehydrogenases/reductases (SDR) family.</text>
</comment>
<keyword evidence="2" id="KW-0560">Oxidoreductase</keyword>
<evidence type="ECO:0000256" key="3">
    <source>
        <dbReference type="ARBA" id="ARBA00023027"/>
    </source>
</evidence>
<dbReference type="PRINTS" id="PR00081">
    <property type="entry name" value="GDHRDH"/>
</dbReference>
<dbReference type="Proteomes" id="UP000054558">
    <property type="component" value="Unassembled WGS sequence"/>
</dbReference>
<evidence type="ECO:0000256" key="2">
    <source>
        <dbReference type="ARBA" id="ARBA00023002"/>
    </source>
</evidence>
<dbReference type="InterPro" id="IPR002347">
    <property type="entry name" value="SDR_fam"/>
</dbReference>
<dbReference type="Gene3D" id="3.40.50.720">
    <property type="entry name" value="NAD(P)-binding Rossmann-like Domain"/>
    <property type="match status" value="1"/>
</dbReference>